<keyword evidence="5" id="KW-0808">Transferase</keyword>
<dbReference type="EMBL" id="LWQT01000098">
    <property type="protein sequence ID" value="OAN45665.1"/>
    <property type="molecule type" value="Genomic_DNA"/>
</dbReference>
<feature type="domain" description="PAC" evidence="10">
    <location>
        <begin position="452"/>
        <end position="502"/>
    </location>
</feature>
<dbReference type="EC" id="2.7.13.3" evidence="3"/>
<evidence type="ECO:0000256" key="4">
    <source>
        <dbReference type="ARBA" id="ARBA00022553"/>
    </source>
</evidence>
<dbReference type="Pfam" id="PF00512">
    <property type="entry name" value="HisKA"/>
    <property type="match status" value="1"/>
</dbReference>
<keyword evidence="6" id="KW-0418">Kinase</keyword>
<dbReference type="SUPFAM" id="SSF158472">
    <property type="entry name" value="HAMP domain-like"/>
    <property type="match status" value="1"/>
</dbReference>
<sequence length="731" mass="81376">MLSSDFVETWRNYQAARQVLAANSAIDSLLQAAQNFAFERGRTNVVLNGPGPISDDNRAFLTERRKAADDALSEGIRHFDMSPNPELERIRVDYAAVTALRIEADQAFALPRGQRPTDLPDRWVRAQTTLLDSITDLIANETLKVDRFTAVFRLFTRIKLQAFNVRDAFGLESSRYATSLSGKPLDSQALSSAMLLRGRGETSWRELQREVSRADSPNLTEALDTVRHEFFVRFRPLEDQVIQASLTGQPQPWSVAEFTKASVPALDSIAAFLKVATKETAAFGIANASRARERLLVQAAVAIGVTLLSVATLYVILGRLLRPLQRIQSSLAALADGNTTIPVPTAPPRDEIGAMWAAVESFRRSLLERKRAEALLRDSEAQLRAVVSNEPECIKLVDGDGALIQMNPAGLQMVEAVSQEQLVGRHIIEVVAPEYRQAFSEMHQAVMAGETRELQFEVIGLRGTRCWLETHAVPMDFDGRRVHLAVTRDISSRKALELDLKRSNAELERFAYVASHDLRQPLRMVSSYLTLLERHLAGRLNEDEQAFIDFAVNGAKRMDRMIIDLLDYSRIGRDTVEMTAVALDEVVGHAIANLQGAIDDSAAMIEIPTNLPTVMGSDTELERLFRNLIGNALKFQAEGRSPHIRIQCREAEADWEISVSDNGIGIAPEDHQRLFQIFQRLVSQDQYPGSGIGLASCRKIIEHHHGRIWVESLPDEGTTFRFTLPKSSVVG</sequence>
<dbReference type="InterPro" id="IPR013656">
    <property type="entry name" value="PAS_4"/>
</dbReference>
<dbReference type="InterPro" id="IPR036097">
    <property type="entry name" value="HisK_dim/P_sf"/>
</dbReference>
<dbReference type="InterPro" id="IPR004358">
    <property type="entry name" value="Sig_transdc_His_kin-like_C"/>
</dbReference>
<dbReference type="InterPro" id="IPR003594">
    <property type="entry name" value="HATPase_dom"/>
</dbReference>
<dbReference type="CDD" id="cd00082">
    <property type="entry name" value="HisKA"/>
    <property type="match status" value="1"/>
</dbReference>
<feature type="domain" description="PAS" evidence="9">
    <location>
        <begin position="379"/>
        <end position="450"/>
    </location>
</feature>
<feature type="domain" description="Histidine kinase" evidence="8">
    <location>
        <begin position="513"/>
        <end position="728"/>
    </location>
</feature>
<comment type="caution">
    <text evidence="12">The sequence shown here is derived from an EMBL/GenBank/DDBJ whole genome shotgun (WGS) entry which is preliminary data.</text>
</comment>
<dbReference type="SUPFAM" id="SSF55874">
    <property type="entry name" value="ATPase domain of HSP90 chaperone/DNA topoisomerase II/histidine kinase"/>
    <property type="match status" value="1"/>
</dbReference>
<evidence type="ECO:0000259" key="10">
    <source>
        <dbReference type="PROSITE" id="PS50113"/>
    </source>
</evidence>
<evidence type="ECO:0000259" key="9">
    <source>
        <dbReference type="PROSITE" id="PS50112"/>
    </source>
</evidence>
<dbReference type="InterPro" id="IPR035965">
    <property type="entry name" value="PAS-like_dom_sf"/>
</dbReference>
<dbReference type="PRINTS" id="PR00344">
    <property type="entry name" value="BCTRLSENSOR"/>
</dbReference>
<comment type="subcellular location">
    <subcellularLocation>
        <location evidence="2">Membrane</location>
    </subcellularLocation>
</comment>
<dbReference type="Gene3D" id="1.10.287.130">
    <property type="match status" value="1"/>
</dbReference>
<dbReference type="InterPro" id="IPR003661">
    <property type="entry name" value="HisK_dim/P_dom"/>
</dbReference>
<dbReference type="STRING" id="1285242.A6A04_07185"/>
<dbReference type="Gene3D" id="6.10.340.10">
    <property type="match status" value="1"/>
</dbReference>
<dbReference type="CDD" id="cd00130">
    <property type="entry name" value="PAS"/>
    <property type="match status" value="1"/>
</dbReference>
<dbReference type="PANTHER" id="PTHR43304">
    <property type="entry name" value="PHYTOCHROME-LIKE PROTEIN CPH1"/>
    <property type="match status" value="1"/>
</dbReference>
<dbReference type="Gene3D" id="3.30.450.20">
    <property type="entry name" value="PAS domain"/>
    <property type="match status" value="1"/>
</dbReference>
<dbReference type="PROSITE" id="PS50109">
    <property type="entry name" value="HIS_KIN"/>
    <property type="match status" value="1"/>
</dbReference>
<dbReference type="SUPFAM" id="SSF55785">
    <property type="entry name" value="PYP-like sensor domain (PAS domain)"/>
    <property type="match status" value="1"/>
</dbReference>
<evidence type="ECO:0000313" key="12">
    <source>
        <dbReference type="EMBL" id="OAN45665.1"/>
    </source>
</evidence>
<keyword evidence="7" id="KW-0472">Membrane</keyword>
<accession>A0A178MC84</accession>
<evidence type="ECO:0000256" key="3">
    <source>
        <dbReference type="ARBA" id="ARBA00012438"/>
    </source>
</evidence>
<evidence type="ECO:0000256" key="5">
    <source>
        <dbReference type="ARBA" id="ARBA00022679"/>
    </source>
</evidence>
<reference evidence="12 13" key="1">
    <citation type="submission" date="2016-04" db="EMBL/GenBank/DDBJ databases">
        <title>Draft genome sequence of freshwater magnetotactic bacteria Magnetospirillum marisnigri SP-1 and Magnetospirillum moscoviense BB-1.</title>
        <authorList>
            <person name="Koziaeva V."/>
            <person name="Dziuba M.V."/>
            <person name="Ivanov T.M."/>
            <person name="Kuznetsov B."/>
            <person name="Grouzdev D.S."/>
        </authorList>
    </citation>
    <scope>NUCLEOTIDE SEQUENCE [LARGE SCALE GENOMIC DNA]</scope>
    <source>
        <strain evidence="12 13">SP-1</strain>
    </source>
</reference>
<evidence type="ECO:0000313" key="13">
    <source>
        <dbReference type="Proteomes" id="UP000078428"/>
    </source>
</evidence>
<evidence type="ECO:0000256" key="7">
    <source>
        <dbReference type="SAM" id="Phobius"/>
    </source>
</evidence>
<keyword evidence="7" id="KW-1133">Transmembrane helix</keyword>
<dbReference type="FunFam" id="3.30.565.10:FF:000006">
    <property type="entry name" value="Sensor histidine kinase WalK"/>
    <property type="match status" value="1"/>
</dbReference>
<dbReference type="InterPro" id="IPR003660">
    <property type="entry name" value="HAMP_dom"/>
</dbReference>
<evidence type="ECO:0000259" key="8">
    <source>
        <dbReference type="PROSITE" id="PS50109"/>
    </source>
</evidence>
<dbReference type="InterPro" id="IPR036890">
    <property type="entry name" value="HATPase_C_sf"/>
</dbReference>
<feature type="transmembrane region" description="Helical" evidence="7">
    <location>
        <begin position="295"/>
        <end position="317"/>
    </location>
</feature>
<evidence type="ECO:0000256" key="2">
    <source>
        <dbReference type="ARBA" id="ARBA00004370"/>
    </source>
</evidence>
<gene>
    <name evidence="12" type="ORF">A6A04_07185</name>
</gene>
<dbReference type="NCBIfam" id="TIGR00229">
    <property type="entry name" value="sensory_box"/>
    <property type="match status" value="1"/>
</dbReference>
<dbReference type="PANTHER" id="PTHR43304:SF1">
    <property type="entry name" value="PAC DOMAIN-CONTAINING PROTEIN"/>
    <property type="match status" value="1"/>
</dbReference>
<name>A0A178MC84_9PROT</name>
<dbReference type="SMART" id="SM00304">
    <property type="entry name" value="HAMP"/>
    <property type="match status" value="1"/>
</dbReference>
<dbReference type="SMART" id="SM00091">
    <property type="entry name" value="PAS"/>
    <property type="match status" value="1"/>
</dbReference>
<dbReference type="PROSITE" id="PS50885">
    <property type="entry name" value="HAMP"/>
    <property type="match status" value="1"/>
</dbReference>
<proteinExistence type="predicted"/>
<comment type="catalytic activity">
    <reaction evidence="1">
        <text>ATP + protein L-histidine = ADP + protein N-phospho-L-histidine.</text>
        <dbReference type="EC" id="2.7.13.3"/>
    </reaction>
</comment>
<dbReference type="InterPro" id="IPR000014">
    <property type="entry name" value="PAS"/>
</dbReference>
<evidence type="ECO:0000256" key="1">
    <source>
        <dbReference type="ARBA" id="ARBA00000085"/>
    </source>
</evidence>
<dbReference type="Pfam" id="PF02518">
    <property type="entry name" value="HATPase_c"/>
    <property type="match status" value="1"/>
</dbReference>
<dbReference type="InterPro" id="IPR052162">
    <property type="entry name" value="Sensor_kinase/Photoreceptor"/>
</dbReference>
<dbReference type="InterPro" id="IPR000700">
    <property type="entry name" value="PAS-assoc_C"/>
</dbReference>
<dbReference type="SMART" id="SM00388">
    <property type="entry name" value="HisKA"/>
    <property type="match status" value="1"/>
</dbReference>
<dbReference type="AlphaFoldDB" id="A0A178MC84"/>
<evidence type="ECO:0000259" key="11">
    <source>
        <dbReference type="PROSITE" id="PS50885"/>
    </source>
</evidence>
<keyword evidence="13" id="KW-1185">Reference proteome</keyword>
<dbReference type="Proteomes" id="UP000078428">
    <property type="component" value="Unassembled WGS sequence"/>
</dbReference>
<dbReference type="SMART" id="SM00387">
    <property type="entry name" value="HATPase_c"/>
    <property type="match status" value="1"/>
</dbReference>
<keyword evidence="4" id="KW-0597">Phosphoprotein</keyword>
<dbReference type="Pfam" id="PF00672">
    <property type="entry name" value="HAMP"/>
    <property type="match status" value="1"/>
</dbReference>
<dbReference type="GO" id="GO:0016020">
    <property type="term" value="C:membrane"/>
    <property type="evidence" value="ECO:0007669"/>
    <property type="project" value="UniProtKB-SubCell"/>
</dbReference>
<dbReference type="PROSITE" id="PS50112">
    <property type="entry name" value="PAS"/>
    <property type="match status" value="1"/>
</dbReference>
<feature type="domain" description="HAMP" evidence="11">
    <location>
        <begin position="318"/>
        <end position="371"/>
    </location>
</feature>
<dbReference type="SUPFAM" id="SSF47384">
    <property type="entry name" value="Homodimeric domain of signal transducing histidine kinase"/>
    <property type="match status" value="1"/>
</dbReference>
<dbReference type="Pfam" id="PF08448">
    <property type="entry name" value="PAS_4"/>
    <property type="match status" value="1"/>
</dbReference>
<dbReference type="CDD" id="cd06225">
    <property type="entry name" value="HAMP"/>
    <property type="match status" value="1"/>
</dbReference>
<dbReference type="PROSITE" id="PS50113">
    <property type="entry name" value="PAC"/>
    <property type="match status" value="1"/>
</dbReference>
<dbReference type="InterPro" id="IPR005467">
    <property type="entry name" value="His_kinase_dom"/>
</dbReference>
<dbReference type="GO" id="GO:0000155">
    <property type="term" value="F:phosphorelay sensor kinase activity"/>
    <property type="evidence" value="ECO:0007669"/>
    <property type="project" value="InterPro"/>
</dbReference>
<keyword evidence="7" id="KW-0812">Transmembrane</keyword>
<evidence type="ECO:0000256" key="6">
    <source>
        <dbReference type="ARBA" id="ARBA00022777"/>
    </source>
</evidence>
<dbReference type="Gene3D" id="3.30.565.10">
    <property type="entry name" value="Histidine kinase-like ATPase, C-terminal domain"/>
    <property type="match status" value="1"/>
</dbReference>
<organism evidence="12 13">
    <name type="scientific">Paramagnetospirillum marisnigri</name>
    <dbReference type="NCBI Taxonomy" id="1285242"/>
    <lineage>
        <taxon>Bacteria</taxon>
        <taxon>Pseudomonadati</taxon>
        <taxon>Pseudomonadota</taxon>
        <taxon>Alphaproteobacteria</taxon>
        <taxon>Rhodospirillales</taxon>
        <taxon>Magnetospirillaceae</taxon>
        <taxon>Paramagnetospirillum</taxon>
    </lineage>
</organism>
<protein>
    <recommendedName>
        <fullName evidence="3">histidine kinase</fullName>
        <ecNumber evidence="3">2.7.13.3</ecNumber>
    </recommendedName>
</protein>